<organism evidence="1 2">
    <name type="scientific">Natronobacterium texcoconense</name>
    <dbReference type="NCBI Taxonomy" id="1095778"/>
    <lineage>
        <taxon>Archaea</taxon>
        <taxon>Methanobacteriati</taxon>
        <taxon>Methanobacteriota</taxon>
        <taxon>Stenosarchaea group</taxon>
        <taxon>Halobacteria</taxon>
        <taxon>Halobacteriales</taxon>
        <taxon>Natrialbaceae</taxon>
        <taxon>Natronobacterium</taxon>
    </lineage>
</organism>
<name>A0A1H1FYD0_NATTX</name>
<evidence type="ECO:0000313" key="2">
    <source>
        <dbReference type="Proteomes" id="UP000198848"/>
    </source>
</evidence>
<accession>A0A1H1FYD0</accession>
<proteinExistence type="predicted"/>
<dbReference type="RefSeq" id="WP_090381452.1">
    <property type="nucleotide sequence ID" value="NZ_FNLC01000002.1"/>
</dbReference>
<keyword evidence="2" id="KW-1185">Reference proteome</keyword>
<dbReference type="Proteomes" id="UP000198848">
    <property type="component" value="Unassembled WGS sequence"/>
</dbReference>
<evidence type="ECO:0000313" key="1">
    <source>
        <dbReference type="EMBL" id="SDR05987.1"/>
    </source>
</evidence>
<reference evidence="2" key="1">
    <citation type="submission" date="2016-10" db="EMBL/GenBank/DDBJ databases">
        <authorList>
            <person name="Varghese N."/>
            <person name="Submissions S."/>
        </authorList>
    </citation>
    <scope>NUCLEOTIDE SEQUENCE [LARGE SCALE GENOMIC DNA]</scope>
    <source>
        <strain evidence="2">DSM 24767</strain>
    </source>
</reference>
<protein>
    <submittedName>
        <fullName evidence="1">Uncharacterized protein</fullName>
    </submittedName>
</protein>
<sequence>MSTESTAGRPQQRETSFIETSVGLLTEQLIYKLREEGCSEDAVKLSTSELEALMAHVDGIDADDFERLFDSFEQIRDEELEKYSHYRTLDEIKGRFETMEDDITTATEVIQK</sequence>
<dbReference type="EMBL" id="FNLC01000002">
    <property type="protein sequence ID" value="SDR05987.1"/>
    <property type="molecule type" value="Genomic_DNA"/>
</dbReference>
<gene>
    <name evidence="1" type="ORF">SAMN04489842_2172</name>
</gene>
<dbReference type="AlphaFoldDB" id="A0A1H1FYD0"/>
<dbReference type="STRING" id="1095778.SAMN04489842_2172"/>